<reference evidence="2" key="1">
    <citation type="journal article" date="2023" name="Plant Biotechnol. J.">
        <title>Chromosome-level wild Hevea brasiliensis genome provides new tools for genomic-assisted breeding and valuable loci to elevate rubber yield.</title>
        <authorList>
            <person name="Cheng H."/>
            <person name="Song X."/>
            <person name="Hu Y."/>
            <person name="Wu T."/>
            <person name="Yang Q."/>
            <person name="An Z."/>
            <person name="Feng S."/>
            <person name="Deng Z."/>
            <person name="Wu W."/>
            <person name="Zeng X."/>
            <person name="Tu M."/>
            <person name="Wang X."/>
            <person name="Huang H."/>
        </authorList>
    </citation>
    <scope>NUCLEOTIDE SEQUENCE</scope>
    <source>
        <strain evidence="2">MT/VB/25A 57/8</strain>
    </source>
</reference>
<dbReference type="PANTHER" id="PTHR34371:SF6">
    <property type="entry name" value="MEMBRANE-ASSOCIATED KINASE REGULATOR 6"/>
    <property type="match status" value="1"/>
</dbReference>
<protein>
    <submittedName>
        <fullName evidence="2">Uncharacterized protein</fullName>
    </submittedName>
</protein>
<keyword evidence="3" id="KW-1185">Reference proteome</keyword>
<evidence type="ECO:0000313" key="3">
    <source>
        <dbReference type="Proteomes" id="UP001174677"/>
    </source>
</evidence>
<evidence type="ECO:0000313" key="2">
    <source>
        <dbReference type="EMBL" id="KAJ9146537.1"/>
    </source>
</evidence>
<dbReference type="EMBL" id="JARPOI010000016">
    <property type="protein sequence ID" value="KAJ9146537.1"/>
    <property type="molecule type" value="Genomic_DNA"/>
</dbReference>
<feature type="region of interest" description="Disordered" evidence="1">
    <location>
        <begin position="1"/>
        <end position="63"/>
    </location>
</feature>
<gene>
    <name evidence="2" type="ORF">P3X46_028787</name>
</gene>
<name>A0ABQ9KTK6_HEVBR</name>
<dbReference type="PANTHER" id="PTHR34371">
    <property type="entry name" value="OS01G0551000 PROTEIN"/>
    <property type="match status" value="1"/>
</dbReference>
<accession>A0ABQ9KTK6</accession>
<proteinExistence type="predicted"/>
<feature type="compositionally biased region" description="Polar residues" evidence="1">
    <location>
        <begin position="51"/>
        <end position="61"/>
    </location>
</feature>
<comment type="caution">
    <text evidence="2">The sequence shown here is derived from an EMBL/GenBank/DDBJ whole genome shotgun (WGS) entry which is preliminary data.</text>
</comment>
<evidence type="ECO:0000256" key="1">
    <source>
        <dbReference type="SAM" id="MobiDB-lite"/>
    </source>
</evidence>
<sequence>MGSEASPTPRLPLFSLRSKSNEPQGLPTPPIHTLASVPFQWEEAPGKPRPCTTTNEQQPKSKTARCLELPPRLLCEAKVNNLPSPTTILDGPYLGHSRSRSRSLSFGKGMSSFSSLENLGRRGNKGRMIFGSSRWGSFRRNKEVVEGSVDFSSSPVFDSGDGGLSTKVKITRIRRKSSFLSFSSTRSHLWTNIYESFKQVVPWRRRQQRN</sequence>
<dbReference type="Proteomes" id="UP001174677">
    <property type="component" value="Chromosome 16"/>
</dbReference>
<organism evidence="2 3">
    <name type="scientific">Hevea brasiliensis</name>
    <name type="common">Para rubber tree</name>
    <name type="synonym">Siphonia brasiliensis</name>
    <dbReference type="NCBI Taxonomy" id="3981"/>
    <lineage>
        <taxon>Eukaryota</taxon>
        <taxon>Viridiplantae</taxon>
        <taxon>Streptophyta</taxon>
        <taxon>Embryophyta</taxon>
        <taxon>Tracheophyta</taxon>
        <taxon>Spermatophyta</taxon>
        <taxon>Magnoliopsida</taxon>
        <taxon>eudicotyledons</taxon>
        <taxon>Gunneridae</taxon>
        <taxon>Pentapetalae</taxon>
        <taxon>rosids</taxon>
        <taxon>fabids</taxon>
        <taxon>Malpighiales</taxon>
        <taxon>Euphorbiaceae</taxon>
        <taxon>Crotonoideae</taxon>
        <taxon>Micrandreae</taxon>
        <taxon>Hevea</taxon>
    </lineage>
</organism>